<evidence type="ECO:0000256" key="2">
    <source>
        <dbReference type="ARBA" id="ARBA00022801"/>
    </source>
</evidence>
<organism evidence="5 6">
    <name type="scientific">Linum trigynum</name>
    <dbReference type="NCBI Taxonomy" id="586398"/>
    <lineage>
        <taxon>Eukaryota</taxon>
        <taxon>Viridiplantae</taxon>
        <taxon>Streptophyta</taxon>
        <taxon>Embryophyta</taxon>
        <taxon>Tracheophyta</taxon>
        <taxon>Spermatophyta</taxon>
        <taxon>Magnoliopsida</taxon>
        <taxon>eudicotyledons</taxon>
        <taxon>Gunneridae</taxon>
        <taxon>Pentapetalae</taxon>
        <taxon>rosids</taxon>
        <taxon>fabids</taxon>
        <taxon>Malpighiales</taxon>
        <taxon>Linaceae</taxon>
        <taxon>Linum</taxon>
    </lineage>
</organism>
<dbReference type="PANTHER" id="PTHR45980:SF18">
    <property type="entry name" value="PROTEASE DO-LIKE 9"/>
    <property type="match status" value="1"/>
</dbReference>
<evidence type="ECO:0000313" key="5">
    <source>
        <dbReference type="EMBL" id="CAL1391923.1"/>
    </source>
</evidence>
<dbReference type="Gene3D" id="3.20.190.20">
    <property type="match status" value="1"/>
</dbReference>
<evidence type="ECO:0000259" key="4">
    <source>
        <dbReference type="Pfam" id="PF17815"/>
    </source>
</evidence>
<accession>A0AAV2F0W9</accession>
<dbReference type="AlphaFoldDB" id="A0AAV2F0W9"/>
<reference evidence="5 6" key="1">
    <citation type="submission" date="2024-04" db="EMBL/GenBank/DDBJ databases">
        <authorList>
            <person name="Fracassetti M."/>
        </authorList>
    </citation>
    <scope>NUCLEOTIDE SEQUENCE [LARGE SCALE GENOMIC DNA]</scope>
</reference>
<dbReference type="Pfam" id="PF17815">
    <property type="entry name" value="PDZ_3"/>
    <property type="match status" value="1"/>
</dbReference>
<evidence type="ECO:0000313" key="6">
    <source>
        <dbReference type="Proteomes" id="UP001497516"/>
    </source>
</evidence>
<dbReference type="InterPro" id="IPR046449">
    <property type="entry name" value="DEGP_PDZ_sf"/>
</dbReference>
<dbReference type="EMBL" id="OZ034819">
    <property type="protein sequence ID" value="CAL1391923.1"/>
    <property type="molecule type" value="Genomic_DNA"/>
</dbReference>
<keyword evidence="2" id="KW-0378">Hydrolase</keyword>
<name>A0AAV2F0W9_9ROSI</name>
<dbReference type="InterPro" id="IPR041517">
    <property type="entry name" value="DEGP_PDZ"/>
</dbReference>
<evidence type="ECO:0000256" key="1">
    <source>
        <dbReference type="ARBA" id="ARBA00022670"/>
    </source>
</evidence>
<dbReference type="GO" id="GO:0006508">
    <property type="term" value="P:proteolysis"/>
    <property type="evidence" value="ECO:0007669"/>
    <property type="project" value="UniProtKB-KW"/>
</dbReference>
<evidence type="ECO:0000256" key="3">
    <source>
        <dbReference type="ARBA" id="ARBA00022825"/>
    </source>
</evidence>
<protein>
    <recommendedName>
        <fullName evidence="4">Protease Do-like PDZ domain-containing protein</fullName>
    </recommendedName>
</protein>
<keyword evidence="3" id="KW-0720">Serine protease</keyword>
<proteinExistence type="predicted"/>
<sequence length="96" mass="10751">MMEQGIVKNLKSLTNMVESCKDEYLKFELEYQQAMVVKTETAKAATLDILAMKEKSCEIWLSGSSQVLNFGCTSPEKVMVNNDVGMYHSSPPFSFA</sequence>
<dbReference type="PANTHER" id="PTHR45980">
    <property type="match status" value="1"/>
</dbReference>
<keyword evidence="1" id="KW-0645">Protease</keyword>
<dbReference type="GO" id="GO:0004252">
    <property type="term" value="F:serine-type endopeptidase activity"/>
    <property type="evidence" value="ECO:0007669"/>
    <property type="project" value="TreeGrafter"/>
</dbReference>
<feature type="domain" description="Protease Do-like PDZ" evidence="4">
    <location>
        <begin position="7"/>
        <end position="51"/>
    </location>
</feature>
<gene>
    <name evidence="5" type="ORF">LTRI10_LOCUS32609</name>
</gene>
<keyword evidence="6" id="KW-1185">Reference proteome</keyword>
<dbReference type="Proteomes" id="UP001497516">
    <property type="component" value="Chromosome 6"/>
</dbReference>